<keyword evidence="2" id="KW-1185">Reference proteome</keyword>
<dbReference type="RefSeq" id="WP_175269845.1">
    <property type="nucleotide sequence ID" value="NZ_JABFCR010000034.1"/>
</dbReference>
<sequence length="116" mass="13021">MKNFLLLFVLITGFGATTKAREKPLAPDEYRDHINKTATLCDVVYEVKIISDTVTNLYMGGNHTNAKFTIAIKGNKLQLDWANIKRKHLCVTGVLQLYKNTIQVIASQPNQITVSK</sequence>
<protein>
    <recommendedName>
        <fullName evidence="3">Auto-transporter adhesin head GIN domain-containing protein</fullName>
    </recommendedName>
</protein>
<dbReference type="Proteomes" id="UP000566071">
    <property type="component" value="Unassembled WGS sequence"/>
</dbReference>
<organism evidence="1 2">
    <name type="scientific">Mucilaginibacter humi</name>
    <dbReference type="NCBI Taxonomy" id="2732510"/>
    <lineage>
        <taxon>Bacteria</taxon>
        <taxon>Pseudomonadati</taxon>
        <taxon>Bacteroidota</taxon>
        <taxon>Sphingobacteriia</taxon>
        <taxon>Sphingobacteriales</taxon>
        <taxon>Sphingobacteriaceae</taxon>
        <taxon>Mucilaginibacter</taxon>
    </lineage>
</organism>
<reference evidence="1 2" key="1">
    <citation type="submission" date="2020-05" db="EMBL/GenBank/DDBJ databases">
        <authorList>
            <person name="Khan S.A."/>
            <person name="Jeon C.O."/>
            <person name="Chun B.H."/>
        </authorList>
    </citation>
    <scope>NUCLEOTIDE SEQUENCE [LARGE SCALE GENOMIC DNA]</scope>
    <source>
        <strain evidence="1 2">S1162</strain>
    </source>
</reference>
<evidence type="ECO:0000313" key="2">
    <source>
        <dbReference type="Proteomes" id="UP000566071"/>
    </source>
</evidence>
<dbReference type="EMBL" id="JABFCR010000034">
    <property type="protein sequence ID" value="NNU34160.1"/>
    <property type="molecule type" value="Genomic_DNA"/>
</dbReference>
<accession>A0ABX1W581</accession>
<proteinExistence type="predicted"/>
<name>A0ABX1W581_9SPHI</name>
<evidence type="ECO:0000313" key="1">
    <source>
        <dbReference type="EMBL" id="NNU34160.1"/>
    </source>
</evidence>
<gene>
    <name evidence="1" type="ORF">HK413_08400</name>
</gene>
<evidence type="ECO:0008006" key="3">
    <source>
        <dbReference type="Google" id="ProtNLM"/>
    </source>
</evidence>
<comment type="caution">
    <text evidence="1">The sequence shown here is derived from an EMBL/GenBank/DDBJ whole genome shotgun (WGS) entry which is preliminary data.</text>
</comment>